<dbReference type="Proteomes" id="UP000014585">
    <property type="component" value="Unassembled WGS sequence"/>
</dbReference>
<comment type="caution">
    <text evidence="1">The sequence shown here is derived from an EMBL/GenBank/DDBJ whole genome shotgun (WGS) entry which is preliminary data.</text>
</comment>
<accession>S3IKF8</accession>
<gene>
    <name evidence="1" type="ORF">HMPREF0201_04494</name>
</gene>
<dbReference type="AlphaFoldDB" id="S3IKF8"/>
<protein>
    <submittedName>
        <fullName evidence="1">Uncharacterized protein</fullName>
    </submittedName>
</protein>
<organism evidence="1 2">
    <name type="scientific">Cedecea davisae DSM 4568</name>
    <dbReference type="NCBI Taxonomy" id="566551"/>
    <lineage>
        <taxon>Bacteria</taxon>
        <taxon>Pseudomonadati</taxon>
        <taxon>Pseudomonadota</taxon>
        <taxon>Gammaproteobacteria</taxon>
        <taxon>Enterobacterales</taxon>
        <taxon>Enterobacteriaceae</taxon>
        <taxon>Cedecea</taxon>
    </lineage>
</organism>
<name>S3IKF8_9ENTR</name>
<proteinExistence type="predicted"/>
<sequence>MTFRQNLKNAPHIDNPLHTYFPGRLSKSFSRIFLATFYSHSYLRTVMAKKLISAPPKKLIFILMQKKTI</sequence>
<dbReference type="EMBL" id="ATDT01000038">
    <property type="protein sequence ID" value="EPF12891.1"/>
    <property type="molecule type" value="Genomic_DNA"/>
</dbReference>
<reference evidence="1 2" key="1">
    <citation type="submission" date="2013-04" db="EMBL/GenBank/DDBJ databases">
        <authorList>
            <person name="Weinstock G."/>
            <person name="Sodergren E."/>
            <person name="Lobos E.A."/>
            <person name="Fulton L."/>
            <person name="Fulton R."/>
            <person name="Courtney L."/>
            <person name="Fronick C."/>
            <person name="O'Laughlin M."/>
            <person name="Godfrey J."/>
            <person name="Wilson R.M."/>
            <person name="Miner T."/>
            <person name="Farmer C."/>
            <person name="Delehaunty K."/>
            <person name="Cordes M."/>
            <person name="Minx P."/>
            <person name="Tomlinson C."/>
            <person name="Chen J."/>
            <person name="Wollam A."/>
            <person name="Pepin K.H."/>
            <person name="Palsikar V.B."/>
            <person name="Zhang X."/>
            <person name="Suruliraj S."/>
            <person name="Perna N.T."/>
            <person name="Plunkett G."/>
            <person name="Warren W."/>
            <person name="Mitreva M."/>
            <person name="Mardis E.R."/>
            <person name="Wilson R.K."/>
        </authorList>
    </citation>
    <scope>NUCLEOTIDE SEQUENCE [LARGE SCALE GENOMIC DNA]</scope>
    <source>
        <strain evidence="1 2">DSM 4568</strain>
    </source>
</reference>
<dbReference type="HOGENOM" id="CLU_2768258_0_0_6"/>
<evidence type="ECO:0000313" key="1">
    <source>
        <dbReference type="EMBL" id="EPF12891.1"/>
    </source>
</evidence>
<evidence type="ECO:0000313" key="2">
    <source>
        <dbReference type="Proteomes" id="UP000014585"/>
    </source>
</evidence>